<evidence type="ECO:0000313" key="3">
    <source>
        <dbReference type="Proteomes" id="UP000247498"/>
    </source>
</evidence>
<dbReference type="STRING" id="307507.A0A2V0PMI6"/>
<accession>A0A2V0PMI6</accession>
<sequence>MAAAPIAGTRVRLAGLVSRPDLNGRLGVVVDSEEATAQGRVAVELYARDPAAAAAPESVCAKAANLEPLPPQPAVEIRGSQVTAAQLSGERSQALARGRGRGWMDCPVPELLGLPIKMLRLGTPRLQNESLATYLLVSPSHGFAPNDVQANGLGAVVVARSDGEAITPDEVWSLHNYMCNLMDEWPKWLDDPEGTREEKRRALTPAAFRAFTENNANMEGGEEEDEEEEED</sequence>
<dbReference type="OrthoDB" id="437457at2759"/>
<dbReference type="AlphaFoldDB" id="A0A2V0PMI6"/>
<dbReference type="Proteomes" id="UP000247498">
    <property type="component" value="Unassembled WGS sequence"/>
</dbReference>
<evidence type="ECO:0000313" key="2">
    <source>
        <dbReference type="EMBL" id="GBF98577.1"/>
    </source>
</evidence>
<organism evidence="2 3">
    <name type="scientific">Raphidocelis subcapitata</name>
    <dbReference type="NCBI Taxonomy" id="307507"/>
    <lineage>
        <taxon>Eukaryota</taxon>
        <taxon>Viridiplantae</taxon>
        <taxon>Chlorophyta</taxon>
        <taxon>core chlorophytes</taxon>
        <taxon>Chlorophyceae</taxon>
        <taxon>CS clade</taxon>
        <taxon>Sphaeropleales</taxon>
        <taxon>Selenastraceae</taxon>
        <taxon>Raphidocelis</taxon>
    </lineage>
</organism>
<protein>
    <submittedName>
        <fullName evidence="2">Uncharacterized protein</fullName>
    </submittedName>
</protein>
<dbReference type="EMBL" id="BDRX01000129">
    <property type="protein sequence ID" value="GBF98577.1"/>
    <property type="molecule type" value="Genomic_DNA"/>
</dbReference>
<gene>
    <name evidence="2" type="ORF">Rsub_11302</name>
</gene>
<proteinExistence type="predicted"/>
<dbReference type="InParanoid" id="A0A2V0PMI6"/>
<keyword evidence="3" id="KW-1185">Reference proteome</keyword>
<feature type="region of interest" description="Disordered" evidence="1">
    <location>
        <begin position="209"/>
        <end position="231"/>
    </location>
</feature>
<comment type="caution">
    <text evidence="2">The sequence shown here is derived from an EMBL/GenBank/DDBJ whole genome shotgun (WGS) entry which is preliminary data.</text>
</comment>
<evidence type="ECO:0000256" key="1">
    <source>
        <dbReference type="SAM" id="MobiDB-lite"/>
    </source>
</evidence>
<name>A0A2V0PMI6_9CHLO</name>
<feature type="compositionally biased region" description="Acidic residues" evidence="1">
    <location>
        <begin position="220"/>
        <end position="231"/>
    </location>
</feature>
<reference evidence="2 3" key="1">
    <citation type="journal article" date="2018" name="Sci. Rep.">
        <title>Raphidocelis subcapitata (=Pseudokirchneriella subcapitata) provides an insight into genome evolution and environmental adaptations in the Sphaeropleales.</title>
        <authorList>
            <person name="Suzuki S."/>
            <person name="Yamaguchi H."/>
            <person name="Nakajima N."/>
            <person name="Kawachi M."/>
        </authorList>
    </citation>
    <scope>NUCLEOTIDE SEQUENCE [LARGE SCALE GENOMIC DNA]</scope>
    <source>
        <strain evidence="2 3">NIES-35</strain>
    </source>
</reference>